<comment type="caution">
    <text evidence="9">The sequence shown here is derived from an EMBL/GenBank/DDBJ whole genome shotgun (WGS) entry which is preliminary data.</text>
</comment>
<dbReference type="AlphaFoldDB" id="A0A3M2SD91"/>
<sequence length="510" mass="55663">MSPSLQASCAASSFPTPTLFGAEIYSLDATWTKNYSYEIDQGRYASSHAFDVQGLNFCNVSIWYTHPGYDDHVNVQVLLPEKWNGRFQGTGGGGFVVGLSEPAMVGGMAQGYAVASSDGGHKTTVTEDWVLKSPGNINWPNVLNFGSVSLYDFTIIGKQITEAYYGKPPEYCYFTGCSTGGRQALALAQRWPELYDGILSGAPGINYAELVTWISYPQLTMNWFGEYPQFCETAAITRAAIEACDHLDGAVDGIISNPDDCGFDPRTIVNTTIFCEESGKDTQISAAAANVALAAWTGARSINGTFLWHGLAKDVPLSGLANTTCDYTGSGECTGVPYAIAKEWIQYFIYKDPSFDFNNVTHEEYGKIFHMALQQYASPLGTSDPDVRGVKENGGKILMWHGVADQLVPINGSRQYYEIATAIDPNITDYFRYFEAPGVNHCRGGVGPYPGDILARLVDWVEKDLVPETMAAKSLPNEKGVSIERGLCPYPKVQKYKGGDLTKDSSYECI</sequence>
<proteinExistence type="inferred from homology"/>
<keyword evidence="4" id="KW-0732">Signal</keyword>
<organism evidence="9 10">
    <name type="scientific">Fusarium kuroshium</name>
    <dbReference type="NCBI Taxonomy" id="2010991"/>
    <lineage>
        <taxon>Eukaryota</taxon>
        <taxon>Fungi</taxon>
        <taxon>Dikarya</taxon>
        <taxon>Ascomycota</taxon>
        <taxon>Pezizomycotina</taxon>
        <taxon>Sordariomycetes</taxon>
        <taxon>Hypocreomycetidae</taxon>
        <taxon>Hypocreales</taxon>
        <taxon>Nectriaceae</taxon>
        <taxon>Fusarium</taxon>
        <taxon>Fusarium solani species complex</taxon>
    </lineage>
</organism>
<dbReference type="SUPFAM" id="SSF53474">
    <property type="entry name" value="alpha/beta-Hydrolases"/>
    <property type="match status" value="1"/>
</dbReference>
<dbReference type="EMBL" id="NKUJ01000069">
    <property type="protein sequence ID" value="RMJ15185.1"/>
    <property type="molecule type" value="Genomic_DNA"/>
</dbReference>
<evidence type="ECO:0000256" key="4">
    <source>
        <dbReference type="ARBA" id="ARBA00022729"/>
    </source>
</evidence>
<dbReference type="PANTHER" id="PTHR33938">
    <property type="entry name" value="FERULOYL ESTERASE B-RELATED"/>
    <property type="match status" value="1"/>
</dbReference>
<dbReference type="Proteomes" id="UP000277212">
    <property type="component" value="Unassembled WGS sequence"/>
</dbReference>
<dbReference type="GO" id="GO:0046872">
    <property type="term" value="F:metal ion binding"/>
    <property type="evidence" value="ECO:0007669"/>
    <property type="project" value="UniProtKB-KW"/>
</dbReference>
<keyword evidence="6" id="KW-0106">Calcium</keyword>
<evidence type="ECO:0000256" key="3">
    <source>
        <dbReference type="ARBA" id="ARBA00022723"/>
    </source>
</evidence>
<dbReference type="GO" id="GO:0030600">
    <property type="term" value="F:feruloyl esterase activity"/>
    <property type="evidence" value="ECO:0007669"/>
    <property type="project" value="UniProtKB-ARBA"/>
</dbReference>
<dbReference type="EC" id="3.1.1.-" evidence="8"/>
<dbReference type="Pfam" id="PF07519">
    <property type="entry name" value="Tannase"/>
    <property type="match status" value="1"/>
</dbReference>
<keyword evidence="5 8" id="KW-0378">Hydrolase</keyword>
<evidence type="ECO:0000313" key="9">
    <source>
        <dbReference type="EMBL" id="RMJ15185.1"/>
    </source>
</evidence>
<name>A0A3M2SD91_9HYPO</name>
<dbReference type="Gene3D" id="3.40.50.1820">
    <property type="entry name" value="alpha/beta hydrolase"/>
    <property type="match status" value="2"/>
</dbReference>
<keyword evidence="10" id="KW-1185">Reference proteome</keyword>
<dbReference type="STRING" id="2010991.A0A3M2SD91"/>
<evidence type="ECO:0000256" key="8">
    <source>
        <dbReference type="RuleBase" id="RU361238"/>
    </source>
</evidence>
<evidence type="ECO:0000256" key="1">
    <source>
        <dbReference type="ARBA" id="ARBA00006249"/>
    </source>
</evidence>
<evidence type="ECO:0000256" key="7">
    <source>
        <dbReference type="ARBA" id="ARBA00023157"/>
    </source>
</evidence>
<accession>A0A3M2SD91</accession>
<comment type="similarity">
    <text evidence="1 8">Belongs to the tannase family.</text>
</comment>
<gene>
    <name evidence="9" type="ORF">CDV36_005104</name>
</gene>
<dbReference type="PANTHER" id="PTHR33938:SF8">
    <property type="entry name" value="CARBOXYLIC ESTER HYDROLASE"/>
    <property type="match status" value="1"/>
</dbReference>
<protein>
    <recommendedName>
        <fullName evidence="8">Carboxylic ester hydrolase</fullName>
        <ecNumber evidence="8">3.1.1.-</ecNumber>
    </recommendedName>
</protein>
<dbReference type="InterPro" id="IPR029058">
    <property type="entry name" value="AB_hydrolase_fold"/>
</dbReference>
<dbReference type="InterPro" id="IPR011118">
    <property type="entry name" value="Tannase/feruloyl_esterase"/>
</dbReference>
<evidence type="ECO:0000256" key="5">
    <source>
        <dbReference type="ARBA" id="ARBA00022801"/>
    </source>
</evidence>
<reference evidence="9 10" key="1">
    <citation type="submission" date="2017-06" db="EMBL/GenBank/DDBJ databases">
        <title>Comparative genomic analysis of Ambrosia Fusariam Clade fungi.</title>
        <authorList>
            <person name="Stajich J.E."/>
            <person name="Carrillo J."/>
            <person name="Kijimoto T."/>
            <person name="Eskalen A."/>
            <person name="O'Donnell K."/>
            <person name="Kasson M."/>
        </authorList>
    </citation>
    <scope>NUCLEOTIDE SEQUENCE [LARGE SCALE GENOMIC DNA]</scope>
    <source>
        <strain evidence="9">UCR3666</strain>
    </source>
</reference>
<keyword evidence="2" id="KW-0719">Serine esterase</keyword>
<evidence type="ECO:0000256" key="6">
    <source>
        <dbReference type="ARBA" id="ARBA00022837"/>
    </source>
</evidence>
<evidence type="ECO:0000256" key="2">
    <source>
        <dbReference type="ARBA" id="ARBA00022487"/>
    </source>
</evidence>
<evidence type="ECO:0000313" key="10">
    <source>
        <dbReference type="Proteomes" id="UP000277212"/>
    </source>
</evidence>
<dbReference type="OrthoDB" id="3039123at2759"/>
<keyword evidence="7" id="KW-1015">Disulfide bond</keyword>
<keyword evidence="3" id="KW-0479">Metal-binding</keyword>